<feature type="domain" description="Maestro/Maestro-like HEAT-repeats" evidence="1">
    <location>
        <begin position="787"/>
        <end position="906"/>
    </location>
</feature>
<dbReference type="SUPFAM" id="SSF48371">
    <property type="entry name" value="ARM repeat"/>
    <property type="match status" value="2"/>
</dbReference>
<reference evidence="2 3" key="1">
    <citation type="submission" date="2017-05" db="EMBL/GenBank/DDBJ databases">
        <title>Genome of assembly of the Bengalese finch, Lonchura striata domestica.</title>
        <authorList>
            <person name="Colquitt B.M."/>
            <person name="Brainard M.S."/>
        </authorList>
    </citation>
    <scope>NUCLEOTIDE SEQUENCE [LARGE SCALE GENOMIC DNA]</scope>
    <source>
        <strain evidence="2">White83orange57</strain>
    </source>
</reference>
<dbReference type="Pfam" id="PF23227">
    <property type="entry name" value="HEAT_MROH2B_C"/>
    <property type="match status" value="1"/>
</dbReference>
<accession>A0A218UL39</accession>
<dbReference type="PANTHER" id="PTHR23120">
    <property type="entry name" value="MAESTRO-RELATED HEAT DOMAIN-CONTAINING"/>
    <property type="match status" value="1"/>
</dbReference>
<dbReference type="InterPro" id="IPR055406">
    <property type="entry name" value="HEAT_Maestro"/>
</dbReference>
<sequence>MDEVKCRAGTKAGLADSEFSEASLLQVATDLVTDTEQRPPRVPKLAWLKEEEEGPGAAPVHETEEVVPFKQLQEYAALDRTQEQEPAHGRFRRTAQTICQFITCIWQEETTGVGTRILASFHLFSAKTSAAMLDLLVEKGVSNAKQVPAMVRYIHRWLMANKSAEHRLDKALLELTKEYPSDVLITLLRWAPSCDRHGIPTCLEALGFTSPPTLTVEPALQILLDVLSAWPEDSMYTSDGESTGVFALAAGAMAHACLRTDCCLLLFYFLQATLTLWTVFNLTWCPPVALEYFPNLFLHLLFQAYISTLDMPEEVDTFWKKCQEQHSLAAHPNSFALQTLKALLCQMQYEDVMLVMECRCAWNTLLCADTHHYAVGLLSREMHCVSIIWCCSIASCLFDLLSQDISDWELPALAFLVEVLDCLDLSACSEKVLQIMTKHLQSKSRDVCRVALRRLVVLSQDPSMNERMYSLTESLGNLLRAVDEDIVEMTVVVLSSLLFNKDLAIASPIALQLAEALWQLFDNMVCKFMRRIWEEESSIMGTVIRAYSPIFKTKTSAALLDMLVEEVWRVLWMSGFGREAMTTLLCPLQATVLMWKILQVPCVPHVVTMYFPGLFVHLLFQVLFSTLDVPEVVDTFWKGCQQQHGLATNPSNFAEQTLKALLCRLHYEDVVVTMEDKRGWDTLLCADTHHCAVGVLAREMHRASEAVCSVIAFQLLGLLSKDTPCRDLATLAFLVEILERLNLSECRDSVLEFLSKNLKSECMWRLCPGGLKKLMLRSFFLPLIQKDSQVQLCSMFVLREMLDFFPEEEKKALKAHVCQSLLPLFFHCHDENQRVAEASQETLLCAAEFFKRRDLGQLVKNQKLWQFTECLLAEDSSSVAEHLRWALPYLQSPQEPLREAAVRFMALEGMANDISVAITNLAIQTLYVLQEAERAPYSIFDNLHDRLCRAWRRRPL</sequence>
<evidence type="ECO:0000259" key="1">
    <source>
        <dbReference type="Pfam" id="PF23227"/>
    </source>
</evidence>
<protein>
    <recommendedName>
        <fullName evidence="1">Maestro/Maestro-like HEAT-repeats domain-containing protein</fullName>
    </recommendedName>
</protein>
<organism evidence="2 3">
    <name type="scientific">Lonchura striata</name>
    <name type="common">white-rumped munia</name>
    <dbReference type="NCBI Taxonomy" id="40157"/>
    <lineage>
        <taxon>Eukaryota</taxon>
        <taxon>Metazoa</taxon>
        <taxon>Chordata</taxon>
        <taxon>Craniata</taxon>
        <taxon>Vertebrata</taxon>
        <taxon>Euteleostomi</taxon>
        <taxon>Archelosauria</taxon>
        <taxon>Archosauria</taxon>
        <taxon>Dinosauria</taxon>
        <taxon>Saurischia</taxon>
        <taxon>Theropoda</taxon>
        <taxon>Coelurosauria</taxon>
        <taxon>Aves</taxon>
        <taxon>Neognathae</taxon>
        <taxon>Neoaves</taxon>
        <taxon>Telluraves</taxon>
        <taxon>Australaves</taxon>
        <taxon>Passeriformes</taxon>
        <taxon>Passeroidea</taxon>
        <taxon>Estrildidae</taxon>
        <taxon>Estrildinae</taxon>
        <taxon>Lonchura</taxon>
    </lineage>
</organism>
<dbReference type="Proteomes" id="UP000197619">
    <property type="component" value="Unassembled WGS sequence"/>
</dbReference>
<evidence type="ECO:0000313" key="2">
    <source>
        <dbReference type="EMBL" id="OWK54465.1"/>
    </source>
</evidence>
<proteinExistence type="predicted"/>
<keyword evidence="3" id="KW-1185">Reference proteome</keyword>
<dbReference type="AlphaFoldDB" id="A0A218UL39"/>
<comment type="caution">
    <text evidence="2">The sequence shown here is derived from an EMBL/GenBank/DDBJ whole genome shotgun (WGS) entry which is preliminary data.</text>
</comment>
<dbReference type="EMBL" id="MUZQ01000239">
    <property type="protein sequence ID" value="OWK54465.1"/>
    <property type="molecule type" value="Genomic_DNA"/>
</dbReference>
<evidence type="ECO:0000313" key="3">
    <source>
        <dbReference type="Proteomes" id="UP000197619"/>
    </source>
</evidence>
<dbReference type="InterPro" id="IPR045206">
    <property type="entry name" value="Maestro_heat-like_prot"/>
</dbReference>
<dbReference type="GO" id="GO:0005737">
    <property type="term" value="C:cytoplasm"/>
    <property type="evidence" value="ECO:0007669"/>
    <property type="project" value="TreeGrafter"/>
</dbReference>
<name>A0A218UL39_9PASE</name>
<dbReference type="PANTHER" id="PTHR23120:SF42">
    <property type="entry name" value="MAESTRO HEAT-LIKE REPEAT FAMILY MEMBER 3"/>
    <property type="match status" value="1"/>
</dbReference>
<dbReference type="InterPro" id="IPR016024">
    <property type="entry name" value="ARM-type_fold"/>
</dbReference>
<gene>
    <name evidence="2" type="ORF">RLOC_00001610</name>
</gene>